<sequence length="225" mass="26380">MNIFLKNYAVWMIACVVGIFYNSYPSLSTGINKKLQQITITIIYLNESEVCEGGYENPPCLTLFDRKNINIEELFSSGIKSDPTIVKVEKKCDFLLTENLKQKIHDYIDTDKYKERDYKKRKSILVVFEWEGKRKLNTTISKVTVNNQNERQQESEVVYTLNSGSKRTLVMFHRRAEEFDTRLGHSWEVSIKEKYKNMEYKSQFTFHLRDVGQLSNYTSCSSINS</sequence>
<gene>
    <name evidence="2" type="ORF">AsFPU1_2013</name>
</gene>
<accession>A0A401IH97</accession>
<evidence type="ECO:0000313" key="2">
    <source>
        <dbReference type="EMBL" id="GBF80609.1"/>
    </source>
</evidence>
<protein>
    <submittedName>
        <fullName evidence="2">Uncharacterized protein</fullName>
    </submittedName>
</protein>
<evidence type="ECO:0000256" key="1">
    <source>
        <dbReference type="SAM" id="Phobius"/>
    </source>
</evidence>
<dbReference type="EMBL" id="BDQK01000009">
    <property type="protein sequence ID" value="GBF80609.1"/>
    <property type="molecule type" value="Genomic_DNA"/>
</dbReference>
<proteinExistence type="predicted"/>
<name>A0A401IH97_APHSA</name>
<dbReference type="RefSeq" id="WP_124972342.1">
    <property type="nucleotide sequence ID" value="NZ_BDQK01000009.1"/>
</dbReference>
<dbReference type="AlphaFoldDB" id="A0A401IH97"/>
<keyword evidence="1" id="KW-0472">Membrane</keyword>
<comment type="caution">
    <text evidence="2">The sequence shown here is derived from an EMBL/GenBank/DDBJ whole genome shotgun (WGS) entry which is preliminary data.</text>
</comment>
<keyword evidence="1" id="KW-1133">Transmembrane helix</keyword>
<dbReference type="Proteomes" id="UP000287247">
    <property type="component" value="Unassembled WGS sequence"/>
</dbReference>
<organism evidence="2 3">
    <name type="scientific">Aphanothece sacrum FPU1</name>
    <dbReference type="NCBI Taxonomy" id="1920663"/>
    <lineage>
        <taxon>Bacteria</taxon>
        <taxon>Bacillati</taxon>
        <taxon>Cyanobacteriota</taxon>
        <taxon>Cyanophyceae</taxon>
        <taxon>Oscillatoriophycideae</taxon>
        <taxon>Chroococcales</taxon>
        <taxon>Aphanothecaceae</taxon>
        <taxon>Aphanothece</taxon>
    </lineage>
</organism>
<keyword evidence="1" id="KW-0812">Transmembrane</keyword>
<keyword evidence="3" id="KW-1185">Reference proteome</keyword>
<evidence type="ECO:0000313" key="3">
    <source>
        <dbReference type="Proteomes" id="UP000287247"/>
    </source>
</evidence>
<feature type="transmembrane region" description="Helical" evidence="1">
    <location>
        <begin position="7"/>
        <end position="24"/>
    </location>
</feature>
<reference evidence="3" key="1">
    <citation type="submission" date="2017-05" db="EMBL/GenBank/DDBJ databases">
        <title>Physiological properties and genetic analysis related to exopolysaccharide production of fresh-water unicellular cyanobacterium Aphanothece sacrum, Suizenji Nori, that has been cultured as a food source in Japan.</title>
        <authorList>
            <person name="Kanesaki Y."/>
            <person name="Yoshikawa S."/>
            <person name="Ohki K."/>
        </authorList>
    </citation>
    <scope>NUCLEOTIDE SEQUENCE [LARGE SCALE GENOMIC DNA]</scope>
    <source>
        <strain evidence="3">FPU1</strain>
    </source>
</reference>